<dbReference type="OrthoDB" id="2265959at2759"/>
<accession>A0A8H7V551</accession>
<feature type="chain" id="PRO_5034032012" description="Secreted protein" evidence="1">
    <location>
        <begin position="22"/>
        <end position="259"/>
    </location>
</feature>
<reference evidence="2" key="1">
    <citation type="submission" date="2020-12" db="EMBL/GenBank/DDBJ databases">
        <title>Metabolic potential, ecology and presence of endohyphal bacteria is reflected in genomic diversity of Mucoromycotina.</title>
        <authorList>
            <person name="Muszewska A."/>
            <person name="Okrasinska A."/>
            <person name="Steczkiewicz K."/>
            <person name="Drgas O."/>
            <person name="Orlowska M."/>
            <person name="Perlinska-Lenart U."/>
            <person name="Aleksandrzak-Piekarczyk T."/>
            <person name="Szatraj K."/>
            <person name="Zielenkiewicz U."/>
            <person name="Pilsyk S."/>
            <person name="Malc E."/>
            <person name="Mieczkowski P."/>
            <person name="Kruszewska J.S."/>
            <person name="Biernat P."/>
            <person name="Pawlowska J."/>
        </authorList>
    </citation>
    <scope>NUCLEOTIDE SEQUENCE</scope>
    <source>
        <strain evidence="2">WA0000017839</strain>
    </source>
</reference>
<evidence type="ECO:0000313" key="2">
    <source>
        <dbReference type="EMBL" id="KAG2201759.1"/>
    </source>
</evidence>
<organism evidence="2 3">
    <name type="scientific">Mucor saturninus</name>
    <dbReference type="NCBI Taxonomy" id="64648"/>
    <lineage>
        <taxon>Eukaryota</taxon>
        <taxon>Fungi</taxon>
        <taxon>Fungi incertae sedis</taxon>
        <taxon>Mucoromycota</taxon>
        <taxon>Mucoromycotina</taxon>
        <taxon>Mucoromycetes</taxon>
        <taxon>Mucorales</taxon>
        <taxon>Mucorineae</taxon>
        <taxon>Mucoraceae</taxon>
        <taxon>Mucor</taxon>
    </lineage>
</organism>
<comment type="caution">
    <text evidence="2">The sequence shown here is derived from an EMBL/GenBank/DDBJ whole genome shotgun (WGS) entry which is preliminary data.</text>
</comment>
<evidence type="ECO:0000256" key="1">
    <source>
        <dbReference type="SAM" id="SignalP"/>
    </source>
</evidence>
<keyword evidence="3" id="KW-1185">Reference proteome</keyword>
<dbReference type="AlphaFoldDB" id="A0A8H7V551"/>
<evidence type="ECO:0008006" key="4">
    <source>
        <dbReference type="Google" id="ProtNLM"/>
    </source>
</evidence>
<dbReference type="EMBL" id="JAEPRD010000068">
    <property type="protein sequence ID" value="KAG2201759.1"/>
    <property type="molecule type" value="Genomic_DNA"/>
</dbReference>
<sequence>MLFLQWCYIGLFSLLLPIIYALPVSRQQDYSSVPDNYFVVDIHSFSSIYSTHLSFDHLDGTLSSLSKAISLHFQKLIQVTAQPFDLNDTFTVDVELLKGQLQGAVGSFIEDSMPTIWNTRAAVIDKANLSIYIEQVIMQYCYLDQNIINNTCIENNAHEIVSTVDHYIQQHLLNIITLIVMQDLPPLFETTQSHVNSILAHFGHYLNRKASTINTGIVMHHSFENIDDLTVHLQSAIKLYHSSLEKLTLDKYTLLARVN</sequence>
<name>A0A8H7V551_9FUNG</name>
<gene>
    <name evidence="2" type="ORF">INT47_002019</name>
</gene>
<protein>
    <recommendedName>
        <fullName evidence="4">Secreted protein</fullName>
    </recommendedName>
</protein>
<proteinExistence type="predicted"/>
<evidence type="ECO:0000313" key="3">
    <source>
        <dbReference type="Proteomes" id="UP000603453"/>
    </source>
</evidence>
<dbReference type="Proteomes" id="UP000603453">
    <property type="component" value="Unassembled WGS sequence"/>
</dbReference>
<feature type="signal peptide" evidence="1">
    <location>
        <begin position="1"/>
        <end position="21"/>
    </location>
</feature>
<keyword evidence="1" id="KW-0732">Signal</keyword>